<feature type="active site" description="Nucleophile" evidence="15">
    <location>
        <position position="11"/>
    </location>
</feature>
<dbReference type="InterPro" id="IPR006549">
    <property type="entry name" value="HAD-SF_hydro_IIIA"/>
</dbReference>
<dbReference type="InterPro" id="IPR023214">
    <property type="entry name" value="HAD_sf"/>
</dbReference>
<comment type="similarity">
    <text evidence="13 14">Belongs to the gmhB family.</text>
</comment>
<dbReference type="FunFam" id="3.40.50.1000:FF:000168">
    <property type="entry name" value="D,D-heptose 1,7-bisphosphate phosphatase"/>
    <property type="match status" value="1"/>
</dbReference>
<reference evidence="18 19" key="1">
    <citation type="submission" date="2019-11" db="EMBL/GenBank/DDBJ databases">
        <title>Whole-genome sequence of the anaerobic purple sulfur bacterium Allochromatium palmeri DSM 15591.</title>
        <authorList>
            <person name="Kyndt J.A."/>
            <person name="Meyer T.E."/>
        </authorList>
    </citation>
    <scope>NUCLEOTIDE SEQUENCE [LARGE SCALE GENOMIC DNA]</scope>
    <source>
        <strain evidence="18 19">DSM 15591</strain>
    </source>
</reference>
<feature type="binding site" evidence="17">
    <location>
        <position position="11"/>
    </location>
    <ligand>
        <name>Mg(2+)</name>
        <dbReference type="ChEBI" id="CHEBI:18420"/>
    </ligand>
</feature>
<dbReference type="GO" id="GO:0005737">
    <property type="term" value="C:cytoplasm"/>
    <property type="evidence" value="ECO:0007669"/>
    <property type="project" value="UniProtKB-SubCell"/>
</dbReference>
<proteinExistence type="inferred from homology"/>
<dbReference type="InterPro" id="IPR004446">
    <property type="entry name" value="Heptose_bisP_phosphatase"/>
</dbReference>
<evidence type="ECO:0000256" key="6">
    <source>
        <dbReference type="ARBA" id="ARBA00011245"/>
    </source>
</evidence>
<dbReference type="Proteomes" id="UP000434044">
    <property type="component" value="Unassembled WGS sequence"/>
</dbReference>
<keyword evidence="19" id="KW-1185">Reference proteome</keyword>
<comment type="cofactor">
    <cofactor evidence="2 17">
        <name>Mg(2+)</name>
        <dbReference type="ChEBI" id="CHEBI:18420"/>
    </cofactor>
</comment>
<evidence type="ECO:0000256" key="9">
    <source>
        <dbReference type="ARBA" id="ARBA00022801"/>
    </source>
</evidence>
<evidence type="ECO:0000313" key="18">
    <source>
        <dbReference type="EMBL" id="MTW20546.1"/>
    </source>
</evidence>
<evidence type="ECO:0000256" key="11">
    <source>
        <dbReference type="ARBA" id="ARBA00022842"/>
    </source>
</evidence>
<dbReference type="InterPro" id="IPR006543">
    <property type="entry name" value="Histidinol-phos"/>
</dbReference>
<keyword evidence="9 14" id="KW-0378">Hydrolase</keyword>
<evidence type="ECO:0000256" key="2">
    <source>
        <dbReference type="ARBA" id="ARBA00001946"/>
    </source>
</evidence>
<dbReference type="PIRSF" id="PIRSF004682">
    <property type="entry name" value="GmhB"/>
    <property type="match status" value="1"/>
</dbReference>
<dbReference type="NCBIfam" id="TIGR01656">
    <property type="entry name" value="Histidinol-ppas"/>
    <property type="match status" value="1"/>
</dbReference>
<dbReference type="GO" id="GO:0034200">
    <property type="term" value="F:D-glycero-beta-D-manno-heptose 1,7-bisphosphate 7-phosphatase activity"/>
    <property type="evidence" value="ECO:0007669"/>
    <property type="project" value="UniProtKB-EC"/>
</dbReference>
<dbReference type="GO" id="GO:0005975">
    <property type="term" value="P:carbohydrate metabolic process"/>
    <property type="evidence" value="ECO:0007669"/>
    <property type="project" value="InterPro"/>
</dbReference>
<evidence type="ECO:0000313" key="19">
    <source>
        <dbReference type="Proteomes" id="UP000434044"/>
    </source>
</evidence>
<comment type="subcellular location">
    <subcellularLocation>
        <location evidence="4 14">Cytoplasm</location>
    </subcellularLocation>
</comment>
<dbReference type="Pfam" id="PF13242">
    <property type="entry name" value="Hydrolase_like"/>
    <property type="match status" value="1"/>
</dbReference>
<keyword evidence="12 14" id="KW-0119">Carbohydrate metabolism</keyword>
<feature type="site" description="Stabilizes the phosphoryl group" evidence="16">
    <location>
        <position position="103"/>
    </location>
</feature>
<comment type="subunit">
    <text evidence="6">Monomer.</text>
</comment>
<dbReference type="SUPFAM" id="SSF56784">
    <property type="entry name" value="HAD-like"/>
    <property type="match status" value="1"/>
</dbReference>
<dbReference type="EMBL" id="WNKT01000007">
    <property type="protein sequence ID" value="MTW20546.1"/>
    <property type="molecule type" value="Genomic_DNA"/>
</dbReference>
<dbReference type="NCBIfam" id="TIGR01662">
    <property type="entry name" value="HAD-SF-IIIA"/>
    <property type="match status" value="1"/>
</dbReference>
<evidence type="ECO:0000256" key="15">
    <source>
        <dbReference type="PIRSR" id="PIRSR004682-1"/>
    </source>
</evidence>
<feature type="site" description="Stabilizes the phosphoryl group" evidence="16">
    <location>
        <position position="52"/>
    </location>
</feature>
<feature type="binding site" evidence="17">
    <location>
        <position position="93"/>
    </location>
    <ligand>
        <name>Zn(2+)</name>
        <dbReference type="ChEBI" id="CHEBI:29105"/>
    </ligand>
</feature>
<protein>
    <recommendedName>
        <fullName evidence="14">D,D-heptose 1,7-bisphosphate phosphatase</fullName>
        <ecNumber evidence="14">3.1.3.-</ecNumber>
    </recommendedName>
</protein>
<feature type="site" description="Contributes to substrate recognition" evidence="16">
    <location>
        <position position="102"/>
    </location>
</feature>
<evidence type="ECO:0000256" key="17">
    <source>
        <dbReference type="PIRSR" id="PIRSR004682-4"/>
    </source>
</evidence>
<dbReference type="NCBIfam" id="NF006506">
    <property type="entry name" value="PRK08942.1"/>
    <property type="match status" value="1"/>
</dbReference>
<evidence type="ECO:0000256" key="13">
    <source>
        <dbReference type="ARBA" id="ARBA00061616"/>
    </source>
</evidence>
<dbReference type="EC" id="3.1.3.-" evidence="14"/>
<evidence type="ECO:0000256" key="8">
    <source>
        <dbReference type="ARBA" id="ARBA00022723"/>
    </source>
</evidence>
<feature type="active site" description="Nucleophile" evidence="15">
    <location>
        <position position="9"/>
    </location>
</feature>
<dbReference type="OrthoDB" id="9788272at2"/>
<accession>A0A6N8ED69</accession>
<keyword evidence="10 17" id="KW-0862">Zinc</keyword>
<feature type="binding site" evidence="17">
    <location>
        <position position="91"/>
    </location>
    <ligand>
        <name>Zn(2+)</name>
        <dbReference type="ChEBI" id="CHEBI:29105"/>
    </ligand>
</feature>
<dbReference type="GO" id="GO:0046872">
    <property type="term" value="F:metal ion binding"/>
    <property type="evidence" value="ECO:0007669"/>
    <property type="project" value="UniProtKB-KW"/>
</dbReference>
<feature type="binding site" evidence="17">
    <location>
        <position position="99"/>
    </location>
    <ligand>
        <name>Zn(2+)</name>
        <dbReference type="ChEBI" id="CHEBI:29105"/>
    </ligand>
</feature>
<evidence type="ECO:0000256" key="3">
    <source>
        <dbReference type="ARBA" id="ARBA00001947"/>
    </source>
</evidence>
<feature type="binding site" evidence="17">
    <location>
        <position position="9"/>
    </location>
    <ligand>
        <name>Mg(2+)</name>
        <dbReference type="ChEBI" id="CHEBI:18420"/>
    </ligand>
</feature>
<gene>
    <name evidence="18" type="primary">gmhB</name>
    <name evidence="18" type="ORF">GJ668_05480</name>
</gene>
<comment type="cofactor">
    <cofactor evidence="3 17">
        <name>Zn(2+)</name>
        <dbReference type="ChEBI" id="CHEBI:29105"/>
    </cofactor>
</comment>
<sequence length="190" mass="20508">MTNQLVILDRDGVINQDSDDYIKSLDEWVPIPGSIEAIARLSHAGFRVVVASNQSGLARGLFTPATLNAIHQQLRERVEAQGGRIEMIAFCQHGPDDGCDCRKPRPGLLLEIADRFGIDLAGVPFIGDSLGDIQAARAAGAQPWLVRSGKGERTLAHLREQGMDDTLRALPIYSDLNAATTALIDTPVSL</sequence>
<name>A0A6N8ED69_9GAMM</name>
<feature type="binding site" evidence="17">
    <location>
        <position position="128"/>
    </location>
    <ligand>
        <name>Mg(2+)</name>
        <dbReference type="ChEBI" id="CHEBI:18420"/>
    </ligand>
</feature>
<dbReference type="CDD" id="cd07503">
    <property type="entry name" value="HAD_HisB-N"/>
    <property type="match status" value="1"/>
</dbReference>
<organism evidence="18 19">
    <name type="scientific">Allochromatium palmeri</name>
    <dbReference type="NCBI Taxonomy" id="231048"/>
    <lineage>
        <taxon>Bacteria</taxon>
        <taxon>Pseudomonadati</taxon>
        <taxon>Pseudomonadota</taxon>
        <taxon>Gammaproteobacteria</taxon>
        <taxon>Chromatiales</taxon>
        <taxon>Chromatiaceae</taxon>
        <taxon>Allochromatium</taxon>
    </lineage>
</organism>
<evidence type="ECO:0000256" key="5">
    <source>
        <dbReference type="ARBA" id="ARBA00004708"/>
    </source>
</evidence>
<dbReference type="Gene3D" id="3.40.50.1000">
    <property type="entry name" value="HAD superfamily/HAD-like"/>
    <property type="match status" value="1"/>
</dbReference>
<dbReference type="PANTHER" id="PTHR42891">
    <property type="entry name" value="D-GLYCERO-BETA-D-MANNO-HEPTOSE-1,7-BISPHOSPHATE 7-PHOSPHATASE"/>
    <property type="match status" value="1"/>
</dbReference>
<dbReference type="InterPro" id="IPR036412">
    <property type="entry name" value="HAD-like_sf"/>
</dbReference>
<dbReference type="AlphaFoldDB" id="A0A6N8ED69"/>
<comment type="caution">
    <text evidence="18">The sequence shown here is derived from an EMBL/GenBank/DDBJ whole genome shotgun (WGS) entry which is preliminary data.</text>
</comment>
<keyword evidence="7 14" id="KW-0963">Cytoplasm</keyword>
<comment type="catalytic activity">
    <reaction evidence="1">
        <text>D-glycero-beta-D-manno-heptose 1,7-bisphosphate + H2O = D-glycero-beta-D-manno-heptose 1-phosphate + phosphate</text>
        <dbReference type="Rhea" id="RHEA:28518"/>
        <dbReference type="ChEBI" id="CHEBI:15377"/>
        <dbReference type="ChEBI" id="CHEBI:43474"/>
        <dbReference type="ChEBI" id="CHEBI:60208"/>
        <dbReference type="ChEBI" id="CHEBI:61593"/>
        <dbReference type="EC" id="3.1.3.82"/>
    </reaction>
</comment>
<evidence type="ECO:0000256" key="14">
    <source>
        <dbReference type="PIRNR" id="PIRNR004682"/>
    </source>
</evidence>
<keyword evidence="8 17" id="KW-0479">Metal-binding</keyword>
<evidence type="ECO:0000256" key="4">
    <source>
        <dbReference type="ARBA" id="ARBA00004496"/>
    </source>
</evidence>
<evidence type="ECO:0000256" key="1">
    <source>
        <dbReference type="ARBA" id="ARBA00001226"/>
    </source>
</evidence>
<evidence type="ECO:0000256" key="7">
    <source>
        <dbReference type="ARBA" id="ARBA00022490"/>
    </source>
</evidence>
<evidence type="ECO:0000256" key="10">
    <source>
        <dbReference type="ARBA" id="ARBA00022833"/>
    </source>
</evidence>
<keyword evidence="11 17" id="KW-0460">Magnesium</keyword>
<comment type="pathway">
    <text evidence="5">Nucleotide-sugar biosynthesis; ADP-L-glycero-beta-D-manno-heptose biosynthesis; ADP-L-glycero-beta-D-manno-heptose from D-glycero-beta-D-manno-heptose 7-phosphate: step 2/4.</text>
</comment>
<evidence type="ECO:0000256" key="16">
    <source>
        <dbReference type="PIRSR" id="PIRSR004682-3"/>
    </source>
</evidence>
<evidence type="ECO:0000256" key="12">
    <source>
        <dbReference type="ARBA" id="ARBA00023277"/>
    </source>
</evidence>
<dbReference type="RefSeq" id="WP_155449138.1">
    <property type="nucleotide sequence ID" value="NZ_WNKT01000007.1"/>
</dbReference>
<dbReference type="PANTHER" id="PTHR42891:SF1">
    <property type="entry name" value="D-GLYCERO-BETA-D-MANNO-HEPTOSE-1,7-BISPHOSPHATE 7-PHOSPHATASE"/>
    <property type="match status" value="1"/>
</dbReference>
<feature type="binding site" evidence="17">
    <location>
        <position position="101"/>
    </location>
    <ligand>
        <name>Zn(2+)</name>
        <dbReference type="ChEBI" id="CHEBI:29105"/>
    </ligand>
</feature>